<organism evidence="1 2">
    <name type="scientific">Altererythrobacter epoxidivorans</name>
    <dbReference type="NCBI Taxonomy" id="361183"/>
    <lineage>
        <taxon>Bacteria</taxon>
        <taxon>Pseudomonadati</taxon>
        <taxon>Pseudomonadota</taxon>
        <taxon>Alphaproteobacteria</taxon>
        <taxon>Sphingomonadales</taxon>
        <taxon>Erythrobacteraceae</taxon>
        <taxon>Altererythrobacter</taxon>
    </lineage>
</organism>
<name>A0A0M4MV45_9SPHN</name>
<sequence>MGQDRGRHGAGQGCSRQRNASKSFHWTNVLVLRFHDDLTDRRRLYDHSVTLL</sequence>
<dbReference type="Proteomes" id="UP000057938">
    <property type="component" value="Chromosome"/>
</dbReference>
<reference evidence="1 2" key="1">
    <citation type="submission" date="2015-09" db="EMBL/GenBank/DDBJ databases">
        <title>Complete genome sequence of a benzo[a]pyrene-degrading bacterium Altererythrobacter epoxidivorans CGMCC 1.7731T.</title>
        <authorList>
            <person name="Li Z."/>
            <person name="Cheng H."/>
            <person name="Huo Y."/>
            <person name="Xu X."/>
        </authorList>
    </citation>
    <scope>NUCLEOTIDE SEQUENCE [LARGE SCALE GENOMIC DNA]</scope>
    <source>
        <strain evidence="1 2">CGMCC 1.7731</strain>
    </source>
</reference>
<protein>
    <submittedName>
        <fullName evidence="1">Phosphate-specific outer membrane porin OprP</fullName>
    </submittedName>
</protein>
<proteinExistence type="predicted"/>
<evidence type="ECO:0000313" key="1">
    <source>
        <dbReference type="EMBL" id="ALE16325.1"/>
    </source>
</evidence>
<evidence type="ECO:0000313" key="2">
    <source>
        <dbReference type="Proteomes" id="UP000057938"/>
    </source>
</evidence>
<gene>
    <name evidence="1" type="ORF">AMC99_01027</name>
</gene>
<keyword evidence="2" id="KW-1185">Reference proteome</keyword>
<accession>A0A0M4MV45</accession>
<dbReference type="AlphaFoldDB" id="A0A0M4MV45"/>
<dbReference type="KEGG" id="aep:AMC99_01027"/>
<dbReference type="EMBL" id="CP012669">
    <property type="protein sequence ID" value="ALE16325.1"/>
    <property type="molecule type" value="Genomic_DNA"/>
</dbReference>